<gene>
    <name evidence="2" type="ORF">CN311_22365</name>
</gene>
<protein>
    <recommendedName>
        <fullName evidence="4">Nitrogen regulatory protein P-II</fullName>
    </recommendedName>
</protein>
<evidence type="ECO:0000256" key="1">
    <source>
        <dbReference type="SAM" id="MobiDB-lite"/>
    </source>
</evidence>
<accession>A0A2A6FBT2</accession>
<evidence type="ECO:0000313" key="2">
    <source>
        <dbReference type="EMBL" id="PDQ18898.1"/>
    </source>
</evidence>
<dbReference type="Proteomes" id="UP000219182">
    <property type="component" value="Unassembled WGS sequence"/>
</dbReference>
<dbReference type="Gene3D" id="3.30.70.120">
    <property type="match status" value="1"/>
</dbReference>
<name>A0A2A6FBT2_9HYPH</name>
<evidence type="ECO:0008006" key="4">
    <source>
        <dbReference type="Google" id="ProtNLM"/>
    </source>
</evidence>
<reference evidence="2 3" key="1">
    <citation type="submission" date="2017-09" db="EMBL/GenBank/DDBJ databases">
        <title>Mesorhizobum sanjuanii sp. nov. isolated from nodules of Lotus tenuis in saline-alkaline lowlands of Flooding Pampa.</title>
        <authorList>
            <person name="Sannazzaro A.I."/>
            <person name="Torres Tejerizo G.A."/>
            <person name="Fontana F."/>
            <person name="Cumpa Velazquez L.M."/>
            <person name="Hansen L."/>
            <person name="Pistorio M."/>
            <person name="Estrella M.J."/>
        </authorList>
    </citation>
    <scope>NUCLEOTIDE SEQUENCE [LARGE SCALE GENOMIC DNA]</scope>
    <source>
        <strain evidence="2 3">BSA136</strain>
    </source>
</reference>
<keyword evidence="3" id="KW-1185">Reference proteome</keyword>
<evidence type="ECO:0000313" key="3">
    <source>
        <dbReference type="Proteomes" id="UP000219182"/>
    </source>
</evidence>
<comment type="caution">
    <text evidence="2">The sequence shown here is derived from an EMBL/GenBank/DDBJ whole genome shotgun (WGS) entry which is preliminary data.</text>
</comment>
<dbReference type="AlphaFoldDB" id="A0A2A6FBT2"/>
<feature type="compositionally biased region" description="Basic and acidic residues" evidence="1">
    <location>
        <begin position="140"/>
        <end position="152"/>
    </location>
</feature>
<proteinExistence type="predicted"/>
<dbReference type="InterPro" id="IPR036069">
    <property type="entry name" value="DUF34/NIF3_sf"/>
</dbReference>
<sequence length="152" mass="16800">MIDSGFETKSVRMELLLLVSFQAPAADVDRIMEAVTAITPLGMGKYDSNAFQSAGGIERYRPLEGAAAGAETVLRERPGTVEVSFELADDQRLAERVVEAIYQAHSYQEPVIRIQPLLASRSKGLDDRSNPNRWWNTTGDWKKATASIKEDA</sequence>
<feature type="region of interest" description="Disordered" evidence="1">
    <location>
        <begin position="123"/>
        <end position="152"/>
    </location>
</feature>
<dbReference type="InterPro" id="IPR015867">
    <property type="entry name" value="N-reg_PII/ATP_PRibTrfase_C"/>
</dbReference>
<dbReference type="EMBL" id="NWQG01000161">
    <property type="protein sequence ID" value="PDQ18898.1"/>
    <property type="molecule type" value="Genomic_DNA"/>
</dbReference>
<dbReference type="SUPFAM" id="SSF102705">
    <property type="entry name" value="NIF3 (NGG1p interacting factor 3)-like"/>
    <property type="match status" value="1"/>
</dbReference>
<dbReference type="RefSeq" id="WP_097575875.1">
    <property type="nucleotide sequence ID" value="NZ_NWQG01000161.1"/>
</dbReference>
<organism evidence="2 3">
    <name type="scientific">Mesorhizobium sanjuanii</name>
    <dbReference type="NCBI Taxonomy" id="2037900"/>
    <lineage>
        <taxon>Bacteria</taxon>
        <taxon>Pseudomonadati</taxon>
        <taxon>Pseudomonadota</taxon>
        <taxon>Alphaproteobacteria</taxon>
        <taxon>Hyphomicrobiales</taxon>
        <taxon>Phyllobacteriaceae</taxon>
        <taxon>Mesorhizobium</taxon>
    </lineage>
</organism>